<gene>
    <name evidence="2" type="ORF">KP509_21G061200</name>
</gene>
<comment type="caution">
    <text evidence="2">The sequence shown here is derived from an EMBL/GenBank/DDBJ whole genome shotgun (WGS) entry which is preliminary data.</text>
</comment>
<proteinExistence type="predicted"/>
<evidence type="ECO:0000256" key="1">
    <source>
        <dbReference type="SAM" id="MobiDB-lite"/>
    </source>
</evidence>
<dbReference type="EMBL" id="CM035426">
    <property type="protein sequence ID" value="KAH7315690.1"/>
    <property type="molecule type" value="Genomic_DNA"/>
</dbReference>
<protein>
    <submittedName>
        <fullName evidence="2">Uncharacterized protein</fullName>
    </submittedName>
</protein>
<sequence length="131" mass="14850">MVERALQALEVKRICCDPSGRFRQPSSMHKTKGDEPKHKTKEMYPSYIGDGTDILLISSAYERLSRHIQAISLIAVGVDNLLRYFNVDPFLMRDVECMQVLSKTPQAFIAATALKLLMSPRDLARNRNVIV</sequence>
<organism evidence="2 3">
    <name type="scientific">Ceratopteris richardii</name>
    <name type="common">Triangle waterfern</name>
    <dbReference type="NCBI Taxonomy" id="49495"/>
    <lineage>
        <taxon>Eukaryota</taxon>
        <taxon>Viridiplantae</taxon>
        <taxon>Streptophyta</taxon>
        <taxon>Embryophyta</taxon>
        <taxon>Tracheophyta</taxon>
        <taxon>Polypodiopsida</taxon>
        <taxon>Polypodiidae</taxon>
        <taxon>Polypodiales</taxon>
        <taxon>Pteridineae</taxon>
        <taxon>Pteridaceae</taxon>
        <taxon>Parkerioideae</taxon>
        <taxon>Ceratopteris</taxon>
    </lineage>
</organism>
<dbReference type="AlphaFoldDB" id="A0A8T2SCC4"/>
<accession>A0A8T2SCC4</accession>
<keyword evidence="3" id="KW-1185">Reference proteome</keyword>
<name>A0A8T2SCC4_CERRI</name>
<feature type="region of interest" description="Disordered" evidence="1">
    <location>
        <begin position="22"/>
        <end position="43"/>
    </location>
</feature>
<reference evidence="2" key="1">
    <citation type="submission" date="2021-08" db="EMBL/GenBank/DDBJ databases">
        <title>WGS assembly of Ceratopteris richardii.</title>
        <authorList>
            <person name="Marchant D.B."/>
            <person name="Chen G."/>
            <person name="Jenkins J."/>
            <person name="Shu S."/>
            <person name="Leebens-Mack J."/>
            <person name="Grimwood J."/>
            <person name="Schmutz J."/>
            <person name="Soltis P."/>
            <person name="Soltis D."/>
            <person name="Chen Z.-H."/>
        </authorList>
    </citation>
    <scope>NUCLEOTIDE SEQUENCE</scope>
    <source>
        <strain evidence="2">Whitten #5841</strain>
        <tissue evidence="2">Leaf</tissue>
    </source>
</reference>
<dbReference type="Proteomes" id="UP000825935">
    <property type="component" value="Chromosome 21"/>
</dbReference>
<evidence type="ECO:0000313" key="2">
    <source>
        <dbReference type="EMBL" id="KAH7315690.1"/>
    </source>
</evidence>
<evidence type="ECO:0000313" key="3">
    <source>
        <dbReference type="Proteomes" id="UP000825935"/>
    </source>
</evidence>